<dbReference type="EMBL" id="GEEE01004380">
    <property type="protein sequence ID" value="JAP58845.1"/>
    <property type="molecule type" value="Transcribed_RNA"/>
</dbReference>
<dbReference type="AlphaFoldDB" id="A0A0X3Q3V4"/>
<proteinExistence type="predicted"/>
<name>A0A0X3Q3V4_SCHSO</name>
<protein>
    <submittedName>
        <fullName evidence="2">Uncharacterized protein</fullName>
    </submittedName>
</protein>
<keyword evidence="1" id="KW-0812">Transmembrane</keyword>
<keyword evidence="1" id="KW-1133">Transmembrane helix</keyword>
<sequence length="113" mass="13090">LLLLLLLLNLLLLLLLLLPLILVLLLQLLIIILLILLLLLLLPERKNYEKSKFSTKNWNPIGKGNPLAANVKKRLKQTVYRPLKEVTKHLYRNGKITDTLSYMKIQMPYQKGP</sequence>
<evidence type="ECO:0000256" key="1">
    <source>
        <dbReference type="SAM" id="Phobius"/>
    </source>
</evidence>
<organism evidence="2">
    <name type="scientific">Schistocephalus solidus</name>
    <name type="common">Tapeworm</name>
    <dbReference type="NCBI Taxonomy" id="70667"/>
    <lineage>
        <taxon>Eukaryota</taxon>
        <taxon>Metazoa</taxon>
        <taxon>Spiralia</taxon>
        <taxon>Lophotrochozoa</taxon>
        <taxon>Platyhelminthes</taxon>
        <taxon>Cestoda</taxon>
        <taxon>Eucestoda</taxon>
        <taxon>Diphyllobothriidea</taxon>
        <taxon>Diphyllobothriidae</taxon>
        <taxon>Schistocephalus</taxon>
    </lineage>
</organism>
<accession>A0A0X3Q3V4</accession>
<evidence type="ECO:0000313" key="2">
    <source>
        <dbReference type="EMBL" id="JAP58845.1"/>
    </source>
</evidence>
<keyword evidence="1" id="KW-0472">Membrane</keyword>
<reference evidence="2" key="1">
    <citation type="submission" date="2016-01" db="EMBL/GenBank/DDBJ databases">
        <title>Reference transcriptome for the parasite Schistocephalus solidus: insights into the molecular evolution of parasitism.</title>
        <authorList>
            <person name="Hebert F.O."/>
            <person name="Grambauer S."/>
            <person name="Barber I."/>
            <person name="Landry C.R."/>
            <person name="Aubin-Horth N."/>
        </authorList>
    </citation>
    <scope>NUCLEOTIDE SEQUENCE</scope>
</reference>
<feature type="transmembrane region" description="Helical" evidence="1">
    <location>
        <begin position="12"/>
        <end position="42"/>
    </location>
</feature>
<gene>
    <name evidence="2" type="ORF">TR153170</name>
</gene>
<feature type="non-terminal residue" evidence="2">
    <location>
        <position position="1"/>
    </location>
</feature>